<evidence type="ECO:0000313" key="3">
    <source>
        <dbReference type="Proteomes" id="UP000095228"/>
    </source>
</evidence>
<dbReference type="EMBL" id="CP016094">
    <property type="protein sequence ID" value="AOS44076.1"/>
    <property type="molecule type" value="Genomic_DNA"/>
</dbReference>
<feature type="chain" id="PRO_5009105207" evidence="1">
    <location>
        <begin position="23"/>
        <end position="124"/>
    </location>
</feature>
<dbReference type="STRING" id="1838286.Verru16b_01137"/>
<dbReference type="AlphaFoldDB" id="A0A1D8ATA5"/>
<evidence type="ECO:0000313" key="2">
    <source>
        <dbReference type="EMBL" id="AOS44076.1"/>
    </source>
</evidence>
<feature type="signal peptide" evidence="1">
    <location>
        <begin position="1"/>
        <end position="22"/>
    </location>
</feature>
<organism evidence="2 3">
    <name type="scientific">Lacunisphaera limnophila</name>
    <dbReference type="NCBI Taxonomy" id="1838286"/>
    <lineage>
        <taxon>Bacteria</taxon>
        <taxon>Pseudomonadati</taxon>
        <taxon>Verrucomicrobiota</taxon>
        <taxon>Opitutia</taxon>
        <taxon>Opitutales</taxon>
        <taxon>Opitutaceae</taxon>
        <taxon>Lacunisphaera</taxon>
    </lineage>
</organism>
<dbReference type="OrthoDB" id="198678at2"/>
<dbReference type="RefSeq" id="WP_157772253.1">
    <property type="nucleotide sequence ID" value="NZ_CP016094.1"/>
</dbReference>
<name>A0A1D8ATA5_9BACT</name>
<evidence type="ECO:0000256" key="1">
    <source>
        <dbReference type="SAM" id="SignalP"/>
    </source>
</evidence>
<reference evidence="2 3" key="1">
    <citation type="submission" date="2016-06" db="EMBL/GenBank/DDBJ databases">
        <title>Three novel species with peptidoglycan cell walls form the new genus Lacunisphaera gen. nov. in the family Opitutaceae of the verrucomicrobial subdivision 4.</title>
        <authorList>
            <person name="Rast P."/>
            <person name="Gloeckner I."/>
            <person name="Jogler M."/>
            <person name="Boedeker C."/>
            <person name="Jeske O."/>
            <person name="Wiegand S."/>
            <person name="Reinhardt R."/>
            <person name="Schumann P."/>
            <person name="Rohde M."/>
            <person name="Spring S."/>
            <person name="Gloeckner F.O."/>
            <person name="Jogler C."/>
        </authorList>
    </citation>
    <scope>NUCLEOTIDE SEQUENCE [LARGE SCALE GENOMIC DNA]</scope>
    <source>
        <strain evidence="2 3">IG16b</strain>
    </source>
</reference>
<accession>A0A1D8ATA5</accession>
<dbReference type="KEGG" id="obg:Verru16b_01137"/>
<keyword evidence="1" id="KW-0732">Signal</keyword>
<protein>
    <submittedName>
        <fullName evidence="2">Uncharacterized protein</fullName>
    </submittedName>
</protein>
<dbReference type="Proteomes" id="UP000095228">
    <property type="component" value="Chromosome"/>
</dbReference>
<sequence length="124" mass="13214">MKTKLTVLLLAGLLVGASTVLAGPPSGTWQTLNKPAQFEKLKAGDKVLYVCSTCQTVTEVTIKSPDEAMEHCKEGATVTCPSCKVKVKVVNKGTPKNPSLAREVTYVNEKGEPCFFIAKAGEKS</sequence>
<keyword evidence="3" id="KW-1185">Reference proteome</keyword>
<gene>
    <name evidence="2" type="ORF">Verru16b_01137</name>
</gene>
<proteinExistence type="predicted"/>